<proteinExistence type="predicted"/>
<protein>
    <submittedName>
        <fullName evidence="1">Uncharacterized protein</fullName>
    </submittedName>
</protein>
<dbReference type="Proteomes" id="UP000821845">
    <property type="component" value="Chromosome 9"/>
</dbReference>
<name>A0ACB7RJF9_HYAAI</name>
<dbReference type="EMBL" id="CM023489">
    <property type="protein sequence ID" value="KAH6921866.1"/>
    <property type="molecule type" value="Genomic_DNA"/>
</dbReference>
<accession>A0ACB7RJF9</accession>
<gene>
    <name evidence="1" type="ORF">HPB50_005533</name>
</gene>
<reference evidence="1" key="1">
    <citation type="submission" date="2020-05" db="EMBL/GenBank/DDBJ databases">
        <title>Large-scale comparative analyses of tick genomes elucidate their genetic diversity and vector capacities.</title>
        <authorList>
            <person name="Jia N."/>
            <person name="Wang J."/>
            <person name="Shi W."/>
            <person name="Du L."/>
            <person name="Sun Y."/>
            <person name="Zhan W."/>
            <person name="Jiang J."/>
            <person name="Wang Q."/>
            <person name="Zhang B."/>
            <person name="Ji P."/>
            <person name="Sakyi L.B."/>
            <person name="Cui X."/>
            <person name="Yuan T."/>
            <person name="Jiang B."/>
            <person name="Yang W."/>
            <person name="Lam T.T.-Y."/>
            <person name="Chang Q."/>
            <person name="Ding S."/>
            <person name="Wang X."/>
            <person name="Zhu J."/>
            <person name="Ruan X."/>
            <person name="Zhao L."/>
            <person name="Wei J."/>
            <person name="Que T."/>
            <person name="Du C."/>
            <person name="Cheng J."/>
            <person name="Dai P."/>
            <person name="Han X."/>
            <person name="Huang E."/>
            <person name="Gao Y."/>
            <person name="Liu J."/>
            <person name="Shao H."/>
            <person name="Ye R."/>
            <person name="Li L."/>
            <person name="Wei W."/>
            <person name="Wang X."/>
            <person name="Wang C."/>
            <person name="Yang T."/>
            <person name="Huo Q."/>
            <person name="Li W."/>
            <person name="Guo W."/>
            <person name="Chen H."/>
            <person name="Zhou L."/>
            <person name="Ni X."/>
            <person name="Tian J."/>
            <person name="Zhou Y."/>
            <person name="Sheng Y."/>
            <person name="Liu T."/>
            <person name="Pan Y."/>
            <person name="Xia L."/>
            <person name="Li J."/>
            <person name="Zhao F."/>
            <person name="Cao W."/>
        </authorList>
    </citation>
    <scope>NUCLEOTIDE SEQUENCE</scope>
    <source>
        <strain evidence="1">Hyas-2018</strain>
    </source>
</reference>
<evidence type="ECO:0000313" key="2">
    <source>
        <dbReference type="Proteomes" id="UP000821845"/>
    </source>
</evidence>
<comment type="caution">
    <text evidence="1">The sequence shown here is derived from an EMBL/GenBank/DDBJ whole genome shotgun (WGS) entry which is preliminary data.</text>
</comment>
<organism evidence="1 2">
    <name type="scientific">Hyalomma asiaticum</name>
    <name type="common">Tick</name>
    <dbReference type="NCBI Taxonomy" id="266040"/>
    <lineage>
        <taxon>Eukaryota</taxon>
        <taxon>Metazoa</taxon>
        <taxon>Ecdysozoa</taxon>
        <taxon>Arthropoda</taxon>
        <taxon>Chelicerata</taxon>
        <taxon>Arachnida</taxon>
        <taxon>Acari</taxon>
        <taxon>Parasitiformes</taxon>
        <taxon>Ixodida</taxon>
        <taxon>Ixodoidea</taxon>
        <taxon>Ixodidae</taxon>
        <taxon>Hyalomminae</taxon>
        <taxon>Hyalomma</taxon>
    </lineage>
</organism>
<keyword evidence="2" id="KW-1185">Reference proteome</keyword>
<sequence length="107" mass="12950">MQRFSLTEDSRRYQCMRNPVCVNDSYTCSYCNKSFTTRGSLNMHLRIHTGERPYQCHLCSRAFTQKVTLVHHVRTHTGEKPFQCRYCPMAFVRKLQRRYHECRKHMK</sequence>
<evidence type="ECO:0000313" key="1">
    <source>
        <dbReference type="EMBL" id="KAH6921866.1"/>
    </source>
</evidence>